<gene>
    <name evidence="2" type="ORF">PYV00_09050</name>
</gene>
<dbReference type="InterPro" id="IPR055170">
    <property type="entry name" value="GFO_IDH_MocA-like_dom"/>
</dbReference>
<dbReference type="SUPFAM" id="SSF55347">
    <property type="entry name" value="Glyceraldehyde-3-phosphate dehydrogenase-like, C-terminal domain"/>
    <property type="match status" value="1"/>
</dbReference>
<feature type="domain" description="GFO/IDH/MocA-like oxidoreductase" evidence="1">
    <location>
        <begin position="1"/>
        <end position="71"/>
    </location>
</feature>
<dbReference type="RefSeq" id="WP_275227950.1">
    <property type="nucleotide sequence ID" value="NZ_JARESE010000025.1"/>
</dbReference>
<accession>A0ABT5WRH3</accession>
<keyword evidence="3" id="KW-1185">Reference proteome</keyword>
<evidence type="ECO:0000259" key="1">
    <source>
        <dbReference type="Pfam" id="PF22725"/>
    </source>
</evidence>
<dbReference type="Proteomes" id="UP001216253">
    <property type="component" value="Unassembled WGS sequence"/>
</dbReference>
<dbReference type="Pfam" id="PF22725">
    <property type="entry name" value="GFO_IDH_MocA_C3"/>
    <property type="match status" value="1"/>
</dbReference>
<comment type="caution">
    <text evidence="2">The sequence shown here is derived from an EMBL/GenBank/DDBJ whole genome shotgun (WGS) entry which is preliminary data.</text>
</comment>
<sequence>MRALIREGVIGPVSMINSWNYGNFLYRPRRPEELRTDAGGGIIYNQVPHQVDVARLLGGGMVRSVRSMAWTLD</sequence>
<evidence type="ECO:0000313" key="3">
    <source>
        <dbReference type="Proteomes" id="UP001216253"/>
    </source>
</evidence>
<dbReference type="Gene3D" id="3.30.360.10">
    <property type="entry name" value="Dihydrodipicolinate Reductase, domain 2"/>
    <property type="match status" value="1"/>
</dbReference>
<proteinExistence type="predicted"/>
<name>A0ABT5WRH3_9SPHN</name>
<organism evidence="2 3">
    <name type="scientific">Novosphingobium album</name>
    <name type="common">ex Liu et al. 2023</name>
    <dbReference type="NCBI Taxonomy" id="3031130"/>
    <lineage>
        <taxon>Bacteria</taxon>
        <taxon>Pseudomonadati</taxon>
        <taxon>Pseudomonadota</taxon>
        <taxon>Alphaproteobacteria</taxon>
        <taxon>Sphingomonadales</taxon>
        <taxon>Sphingomonadaceae</taxon>
        <taxon>Novosphingobium</taxon>
    </lineage>
</organism>
<evidence type="ECO:0000313" key="2">
    <source>
        <dbReference type="EMBL" id="MDE8651867.1"/>
    </source>
</evidence>
<reference evidence="2 3" key="1">
    <citation type="submission" date="2023-03" db="EMBL/GenBank/DDBJ databases">
        <title>NovoSphingobium album sp. nov. isolated from polycyclic aromatic hydrocarbons- and heavy-metal polluted soil.</title>
        <authorList>
            <person name="Liu Z."/>
            <person name="Wang K."/>
        </authorList>
    </citation>
    <scope>NUCLEOTIDE SEQUENCE [LARGE SCALE GENOMIC DNA]</scope>
    <source>
        <strain evidence="2 3">H3SJ31-1</strain>
    </source>
</reference>
<protein>
    <recommendedName>
        <fullName evidence="1">GFO/IDH/MocA-like oxidoreductase domain-containing protein</fullName>
    </recommendedName>
</protein>
<dbReference type="EMBL" id="JARESE010000025">
    <property type="protein sequence ID" value="MDE8651867.1"/>
    <property type="molecule type" value="Genomic_DNA"/>
</dbReference>